<evidence type="ECO:0000256" key="1">
    <source>
        <dbReference type="SAM" id="MobiDB-lite"/>
    </source>
</evidence>
<keyword evidence="3" id="KW-1185">Reference proteome</keyword>
<protein>
    <submittedName>
        <fullName evidence="2">Pentatricopeptide repeat-containing protein, chloroplastic</fullName>
    </submittedName>
</protein>
<dbReference type="Proteomes" id="UP000186817">
    <property type="component" value="Unassembled WGS sequence"/>
</dbReference>
<comment type="caution">
    <text evidence="2">The sequence shown here is derived from an EMBL/GenBank/DDBJ whole genome shotgun (WGS) entry which is preliminary data.</text>
</comment>
<accession>A0A1Q9EFC1</accession>
<evidence type="ECO:0000313" key="2">
    <source>
        <dbReference type="EMBL" id="OLQ06067.1"/>
    </source>
</evidence>
<dbReference type="InterPro" id="IPR002885">
    <property type="entry name" value="PPR_rpt"/>
</dbReference>
<dbReference type="NCBIfam" id="TIGR00756">
    <property type="entry name" value="PPR"/>
    <property type="match status" value="1"/>
</dbReference>
<gene>
    <name evidence="2" type="ORF">AK812_SmicGene10655</name>
</gene>
<dbReference type="InterPro" id="IPR011990">
    <property type="entry name" value="TPR-like_helical_dom_sf"/>
</dbReference>
<proteinExistence type="predicted"/>
<reference evidence="2 3" key="1">
    <citation type="submission" date="2016-02" db="EMBL/GenBank/DDBJ databases">
        <title>Genome analysis of coral dinoflagellate symbionts highlights evolutionary adaptations to a symbiotic lifestyle.</title>
        <authorList>
            <person name="Aranda M."/>
            <person name="Li Y."/>
            <person name="Liew Y.J."/>
            <person name="Baumgarten S."/>
            <person name="Simakov O."/>
            <person name="Wilson M."/>
            <person name="Piel J."/>
            <person name="Ashoor H."/>
            <person name="Bougouffa S."/>
            <person name="Bajic V.B."/>
            <person name="Ryu T."/>
            <person name="Ravasi T."/>
            <person name="Bayer T."/>
            <person name="Micklem G."/>
            <person name="Kim H."/>
            <person name="Bhak J."/>
            <person name="Lajeunesse T.C."/>
            <person name="Voolstra C.R."/>
        </authorList>
    </citation>
    <scope>NUCLEOTIDE SEQUENCE [LARGE SCALE GENOMIC DNA]</scope>
    <source>
        <strain evidence="2 3">CCMP2467</strain>
    </source>
</reference>
<feature type="region of interest" description="Disordered" evidence="1">
    <location>
        <begin position="99"/>
        <end position="119"/>
    </location>
</feature>
<dbReference type="AlphaFoldDB" id="A0A1Q9EFC1"/>
<dbReference type="Gene3D" id="1.25.40.10">
    <property type="entry name" value="Tetratricopeptide repeat domain"/>
    <property type="match status" value="1"/>
</dbReference>
<organism evidence="2 3">
    <name type="scientific">Symbiodinium microadriaticum</name>
    <name type="common">Dinoflagellate</name>
    <name type="synonym">Zooxanthella microadriatica</name>
    <dbReference type="NCBI Taxonomy" id="2951"/>
    <lineage>
        <taxon>Eukaryota</taxon>
        <taxon>Sar</taxon>
        <taxon>Alveolata</taxon>
        <taxon>Dinophyceae</taxon>
        <taxon>Suessiales</taxon>
        <taxon>Symbiodiniaceae</taxon>
        <taxon>Symbiodinium</taxon>
    </lineage>
</organism>
<sequence>MVVGFLWDSLLDKELRPDAVTYHAAMMSFDKGTQWQRSLALLHSMSRNSVQRIPPSYNIVLNACQRAAEWQLALGLFASMSGVYLEVLQQLVPPADQLHPPQSTAQAHCVVQPESPRQI</sequence>
<dbReference type="EMBL" id="LSRX01000168">
    <property type="protein sequence ID" value="OLQ06067.1"/>
    <property type="molecule type" value="Genomic_DNA"/>
</dbReference>
<evidence type="ECO:0000313" key="3">
    <source>
        <dbReference type="Proteomes" id="UP000186817"/>
    </source>
</evidence>
<dbReference type="OrthoDB" id="185373at2759"/>
<name>A0A1Q9EFC1_SYMMI</name>